<dbReference type="InterPro" id="IPR023214">
    <property type="entry name" value="HAD_sf"/>
</dbReference>
<dbReference type="AlphaFoldDB" id="A0A645ITR1"/>
<evidence type="ECO:0000256" key="1">
    <source>
        <dbReference type="ARBA" id="ARBA00006024"/>
    </source>
</evidence>
<dbReference type="InterPro" id="IPR036412">
    <property type="entry name" value="HAD-like_sf"/>
</dbReference>
<dbReference type="EC" id="3.6.3.3" evidence="3"/>
<evidence type="ECO:0000313" key="3">
    <source>
        <dbReference type="EMBL" id="MPN54556.1"/>
    </source>
</evidence>
<dbReference type="InterPro" id="IPR051014">
    <property type="entry name" value="Cation_Transport_ATPase_IB"/>
</dbReference>
<keyword evidence="2" id="KW-0812">Transmembrane</keyword>
<proteinExistence type="inferred from homology"/>
<accession>A0A645ITR1</accession>
<sequence>MDNRIKKLKEMGMEKIVMLTGDSKLIGEKVARQLGIDNVYSELLPSEKVDKIEELLNKSPKSGNLIFVGDGINDAPVLARADIGMAMGALGSDAAIEAADIVIMTDEPSKVVTAINIAKRTLLIAKQNIVFALGVKLIVLIMGALGYATMWEAVFADVGVSVIAILNAMRALNTKKY</sequence>
<comment type="caution">
    <text evidence="3">The sequence shown here is derived from an EMBL/GenBank/DDBJ whole genome shotgun (WGS) entry which is preliminary data.</text>
</comment>
<dbReference type="GO" id="GO:0015086">
    <property type="term" value="F:cadmium ion transmembrane transporter activity"/>
    <property type="evidence" value="ECO:0007669"/>
    <property type="project" value="TreeGrafter"/>
</dbReference>
<dbReference type="NCBIfam" id="TIGR01494">
    <property type="entry name" value="ATPase_P-type"/>
    <property type="match status" value="1"/>
</dbReference>
<dbReference type="Pfam" id="PF00702">
    <property type="entry name" value="Hydrolase"/>
    <property type="match status" value="1"/>
</dbReference>
<dbReference type="InterPro" id="IPR001757">
    <property type="entry name" value="P_typ_ATPase"/>
</dbReference>
<dbReference type="GO" id="GO:0016020">
    <property type="term" value="C:membrane"/>
    <property type="evidence" value="ECO:0007669"/>
    <property type="project" value="InterPro"/>
</dbReference>
<feature type="transmembrane region" description="Helical" evidence="2">
    <location>
        <begin position="129"/>
        <end position="148"/>
    </location>
</feature>
<keyword evidence="2" id="KW-0472">Membrane</keyword>
<dbReference type="PANTHER" id="PTHR48085:SF5">
    <property type="entry name" value="CADMIUM_ZINC-TRANSPORTING ATPASE HMA4-RELATED"/>
    <property type="match status" value="1"/>
</dbReference>
<evidence type="ECO:0000256" key="2">
    <source>
        <dbReference type="SAM" id="Phobius"/>
    </source>
</evidence>
<keyword evidence="2" id="KW-1133">Transmembrane helix</keyword>
<dbReference type="PRINTS" id="PR00119">
    <property type="entry name" value="CATATPASE"/>
</dbReference>
<keyword evidence="3" id="KW-0378">Hydrolase</keyword>
<reference evidence="3" key="1">
    <citation type="submission" date="2019-08" db="EMBL/GenBank/DDBJ databases">
        <authorList>
            <person name="Kucharzyk K."/>
            <person name="Murdoch R.W."/>
            <person name="Higgins S."/>
            <person name="Loffler F."/>
        </authorList>
    </citation>
    <scope>NUCLEOTIDE SEQUENCE</scope>
</reference>
<dbReference type="GO" id="GO:0005524">
    <property type="term" value="F:ATP binding"/>
    <property type="evidence" value="ECO:0007669"/>
    <property type="project" value="InterPro"/>
</dbReference>
<dbReference type="PANTHER" id="PTHR48085">
    <property type="entry name" value="CADMIUM/ZINC-TRANSPORTING ATPASE HMA2-RELATED"/>
    <property type="match status" value="1"/>
</dbReference>
<dbReference type="SUPFAM" id="SSF56784">
    <property type="entry name" value="HAD-like"/>
    <property type="match status" value="1"/>
</dbReference>
<dbReference type="Gene3D" id="3.40.50.1000">
    <property type="entry name" value="HAD superfamily/HAD-like"/>
    <property type="match status" value="1"/>
</dbReference>
<dbReference type="EMBL" id="VSSQ01122896">
    <property type="protein sequence ID" value="MPN54556.1"/>
    <property type="molecule type" value="Genomic_DNA"/>
</dbReference>
<dbReference type="GO" id="GO:0016887">
    <property type="term" value="F:ATP hydrolysis activity"/>
    <property type="evidence" value="ECO:0007669"/>
    <property type="project" value="InterPro"/>
</dbReference>
<protein>
    <submittedName>
        <fullName evidence="3">Cadmium, zinc and cobalt-transporting ATPase</fullName>
        <ecNumber evidence="3">3.6.3.3</ecNumber>
    </submittedName>
</protein>
<gene>
    <name evidence="3" type="primary">cadA_67</name>
    <name evidence="3" type="ORF">SDC9_202227</name>
</gene>
<organism evidence="3">
    <name type="scientific">bioreactor metagenome</name>
    <dbReference type="NCBI Taxonomy" id="1076179"/>
    <lineage>
        <taxon>unclassified sequences</taxon>
        <taxon>metagenomes</taxon>
        <taxon>ecological metagenomes</taxon>
    </lineage>
</organism>
<comment type="similarity">
    <text evidence="1">Belongs to the cation transport ATPase (P-type) (TC 3.A.3) family. Type IB subfamily.</text>
</comment>
<name>A0A645ITR1_9ZZZZ</name>